<dbReference type="GO" id="GO:0012505">
    <property type="term" value="C:endomembrane system"/>
    <property type="evidence" value="ECO:0007669"/>
    <property type="project" value="UniProtKB-SubCell"/>
</dbReference>
<dbReference type="InterPro" id="IPR011701">
    <property type="entry name" value="MFS"/>
</dbReference>
<evidence type="ECO:0000313" key="10">
    <source>
        <dbReference type="Proteomes" id="UP001215151"/>
    </source>
</evidence>
<feature type="transmembrane region" description="Helical" evidence="7">
    <location>
        <begin position="175"/>
        <end position="198"/>
    </location>
</feature>
<comment type="similarity">
    <text evidence="2">Belongs to the major facilitator superfamily.</text>
</comment>
<protein>
    <recommendedName>
        <fullName evidence="8">Major facilitator superfamily (MFS) profile domain-containing protein</fullName>
    </recommendedName>
</protein>
<dbReference type="PANTHER" id="PTHR23514">
    <property type="entry name" value="BYPASS OF STOP CODON PROTEIN 6"/>
    <property type="match status" value="1"/>
</dbReference>
<dbReference type="SUPFAM" id="SSF103473">
    <property type="entry name" value="MFS general substrate transporter"/>
    <property type="match status" value="1"/>
</dbReference>
<dbReference type="Proteomes" id="UP001215151">
    <property type="component" value="Unassembled WGS sequence"/>
</dbReference>
<keyword evidence="6 7" id="KW-0472">Membrane</keyword>
<dbReference type="GO" id="GO:0022857">
    <property type="term" value="F:transmembrane transporter activity"/>
    <property type="evidence" value="ECO:0007669"/>
    <property type="project" value="InterPro"/>
</dbReference>
<feature type="transmembrane region" description="Helical" evidence="7">
    <location>
        <begin position="205"/>
        <end position="224"/>
    </location>
</feature>
<feature type="domain" description="Major facilitator superfamily (MFS) profile" evidence="8">
    <location>
        <begin position="348"/>
        <end position="529"/>
    </location>
</feature>
<proteinExistence type="inferred from homology"/>
<feature type="transmembrane region" description="Helical" evidence="7">
    <location>
        <begin position="414"/>
        <end position="436"/>
    </location>
</feature>
<dbReference type="EMBL" id="JAPEVG010000213">
    <property type="protein sequence ID" value="KAJ8473688.1"/>
    <property type="molecule type" value="Genomic_DNA"/>
</dbReference>
<organism evidence="9 10">
    <name type="scientific">Trametes cubensis</name>
    <dbReference type="NCBI Taxonomy" id="1111947"/>
    <lineage>
        <taxon>Eukaryota</taxon>
        <taxon>Fungi</taxon>
        <taxon>Dikarya</taxon>
        <taxon>Basidiomycota</taxon>
        <taxon>Agaricomycotina</taxon>
        <taxon>Agaricomycetes</taxon>
        <taxon>Polyporales</taxon>
        <taxon>Polyporaceae</taxon>
        <taxon>Trametes</taxon>
    </lineage>
</organism>
<evidence type="ECO:0000256" key="1">
    <source>
        <dbReference type="ARBA" id="ARBA00004127"/>
    </source>
</evidence>
<evidence type="ECO:0000259" key="8">
    <source>
        <dbReference type="PROSITE" id="PS50850"/>
    </source>
</evidence>
<dbReference type="InterPro" id="IPR036259">
    <property type="entry name" value="MFS_trans_sf"/>
</dbReference>
<dbReference type="PANTHER" id="PTHR23514:SF3">
    <property type="entry name" value="BYPASS OF STOP CODON PROTEIN 6"/>
    <property type="match status" value="1"/>
</dbReference>
<evidence type="ECO:0000256" key="7">
    <source>
        <dbReference type="SAM" id="Phobius"/>
    </source>
</evidence>
<evidence type="ECO:0000256" key="5">
    <source>
        <dbReference type="ARBA" id="ARBA00022989"/>
    </source>
</evidence>
<feature type="transmembrane region" description="Helical" evidence="7">
    <location>
        <begin position="338"/>
        <end position="361"/>
    </location>
</feature>
<keyword evidence="10" id="KW-1185">Reference proteome</keyword>
<evidence type="ECO:0000256" key="3">
    <source>
        <dbReference type="ARBA" id="ARBA00022448"/>
    </source>
</evidence>
<feature type="transmembrane region" description="Helical" evidence="7">
    <location>
        <begin position="148"/>
        <end position="169"/>
    </location>
</feature>
<accession>A0AAD7TRQ4</accession>
<evidence type="ECO:0000256" key="4">
    <source>
        <dbReference type="ARBA" id="ARBA00022692"/>
    </source>
</evidence>
<dbReference type="Gene3D" id="1.20.1250.20">
    <property type="entry name" value="MFS general substrate transporter like domains"/>
    <property type="match status" value="2"/>
</dbReference>
<comment type="caution">
    <text evidence="9">The sequence shown here is derived from an EMBL/GenBank/DDBJ whole genome shotgun (WGS) entry which is preliminary data.</text>
</comment>
<feature type="transmembrane region" description="Helical" evidence="7">
    <location>
        <begin position="230"/>
        <end position="252"/>
    </location>
</feature>
<feature type="transmembrane region" description="Helical" evidence="7">
    <location>
        <begin position="472"/>
        <end position="494"/>
    </location>
</feature>
<evidence type="ECO:0000256" key="2">
    <source>
        <dbReference type="ARBA" id="ARBA00008335"/>
    </source>
</evidence>
<dbReference type="FunFam" id="1.20.1250.20:FF:000286">
    <property type="entry name" value="MFS efflux transporter"/>
    <property type="match status" value="1"/>
</dbReference>
<evidence type="ECO:0000313" key="9">
    <source>
        <dbReference type="EMBL" id="KAJ8473688.1"/>
    </source>
</evidence>
<feature type="transmembrane region" description="Helical" evidence="7">
    <location>
        <begin position="383"/>
        <end position="402"/>
    </location>
</feature>
<keyword evidence="3" id="KW-0813">Transport</keyword>
<dbReference type="AlphaFoldDB" id="A0AAD7TRQ4"/>
<comment type="subcellular location">
    <subcellularLocation>
        <location evidence="1">Endomembrane system</location>
        <topology evidence="1">Multi-pass membrane protein</topology>
    </subcellularLocation>
</comment>
<dbReference type="PROSITE" id="PS50850">
    <property type="entry name" value="MFS"/>
    <property type="match status" value="1"/>
</dbReference>
<dbReference type="GO" id="GO:0016020">
    <property type="term" value="C:membrane"/>
    <property type="evidence" value="ECO:0007669"/>
    <property type="project" value="TreeGrafter"/>
</dbReference>
<reference evidence="9" key="1">
    <citation type="submission" date="2022-11" db="EMBL/GenBank/DDBJ databases">
        <title>Genome Sequence of Cubamyces cubensis.</title>
        <authorList>
            <person name="Buettner E."/>
        </authorList>
    </citation>
    <scope>NUCLEOTIDE SEQUENCE</scope>
    <source>
        <strain evidence="9">MPL-01</strain>
    </source>
</reference>
<feature type="transmembrane region" description="Helical" evidence="7">
    <location>
        <begin position="500"/>
        <end position="521"/>
    </location>
</feature>
<name>A0AAD7TRQ4_9APHY</name>
<dbReference type="InterPro" id="IPR020846">
    <property type="entry name" value="MFS_dom"/>
</dbReference>
<keyword evidence="4 7" id="KW-0812">Transmembrane</keyword>
<dbReference type="Pfam" id="PF07690">
    <property type="entry name" value="MFS_1"/>
    <property type="match status" value="1"/>
</dbReference>
<feature type="transmembrane region" description="Helical" evidence="7">
    <location>
        <begin position="442"/>
        <end position="460"/>
    </location>
</feature>
<sequence length="529" mass="56420">MSVDILPPSLQATLTEQSAVTHGFAGNDTTEISPSELATTVDVSEVVGATGATSTQQISEGDAHLAVRPQFGRLDSGDTMLGAVPVDKHAAEELVVVTPEQASVAEDPLRSIPRLNYSYPPNQAADIPVEPIALVESKGLHRLRIASAFLTLFLAGWNGGSTGALLPYIEANYKINYARVSLLFVSTFLGYIVAAACAGTLSRRVGFGHAMLISIIIELAGNIINSSQQVNFGLMCFGFFVVGTAFATQFGLCNAYFATLNKPLMWTSILHGIYGLGSFASPQVATAMVSRGVPYHFFYTTNIALNIPVFALAWFAYRNLHALPQQPNERADGYSGSVLRATLTSRAVWTLATFLMLYVGAEESLGGWIVSYVLEVRKGSPEGASWVASSFYLGVALGRIFLPPLSMLIGERRAVIIYLVFAIGLECIAWFVPVLASTAVCTAFVGVAISTFYAAAITTGGKLVPRSMHADAFALMSSVGQSGSAFWPLIIGIMSTKKGIWVVEPTVVALLGAQGICWLLVPKVGRRVE</sequence>
<gene>
    <name evidence="9" type="ORF">ONZ51_g7709</name>
</gene>
<keyword evidence="5 7" id="KW-1133">Transmembrane helix</keyword>
<feature type="transmembrane region" description="Helical" evidence="7">
    <location>
        <begin position="297"/>
        <end position="317"/>
    </location>
</feature>
<evidence type="ECO:0000256" key="6">
    <source>
        <dbReference type="ARBA" id="ARBA00023136"/>
    </source>
</evidence>
<dbReference type="InterPro" id="IPR051788">
    <property type="entry name" value="MFS_Transporter"/>
</dbReference>